<dbReference type="PANTHER" id="PTHR12428">
    <property type="entry name" value="OXA1"/>
    <property type="match status" value="1"/>
</dbReference>
<accession>A0A2N3N460</accession>
<feature type="transmembrane region" description="Helical" evidence="11">
    <location>
        <begin position="367"/>
        <end position="385"/>
    </location>
</feature>
<dbReference type="EMBL" id="NLAX01000701">
    <property type="protein sequence ID" value="PKS07217.1"/>
    <property type="molecule type" value="Genomic_DNA"/>
</dbReference>
<feature type="transmembrane region" description="Helical" evidence="11">
    <location>
        <begin position="320"/>
        <end position="339"/>
    </location>
</feature>
<feature type="transmembrane region" description="Helical" evidence="11">
    <location>
        <begin position="397"/>
        <end position="423"/>
    </location>
</feature>
<dbReference type="VEuPathDB" id="FungiDB:jhhlp_005819"/>
<evidence type="ECO:0000256" key="10">
    <source>
        <dbReference type="SAM" id="MobiDB-lite"/>
    </source>
</evidence>
<evidence type="ECO:0000256" key="2">
    <source>
        <dbReference type="ARBA" id="ARBA00009877"/>
    </source>
</evidence>
<evidence type="ECO:0000256" key="8">
    <source>
        <dbReference type="ARBA" id="ARBA00023136"/>
    </source>
</evidence>
<evidence type="ECO:0000256" key="9">
    <source>
        <dbReference type="RuleBase" id="RU003945"/>
    </source>
</evidence>
<dbReference type="GO" id="GO:0032979">
    <property type="term" value="P:protein insertion into mitochondrial inner membrane from matrix"/>
    <property type="evidence" value="ECO:0007669"/>
    <property type="project" value="TreeGrafter"/>
</dbReference>
<dbReference type="FunCoup" id="A0A2N3N460">
    <property type="interactions" value="584"/>
</dbReference>
<keyword evidence="14" id="KW-1185">Reference proteome</keyword>
<evidence type="ECO:0000256" key="4">
    <source>
        <dbReference type="ARBA" id="ARBA00022792"/>
    </source>
</evidence>
<feature type="domain" description="Membrane insertase YidC/Oxa/ALB C-terminal" evidence="12">
    <location>
        <begin position="243"/>
        <end position="437"/>
    </location>
</feature>
<dbReference type="GO" id="GO:0032977">
    <property type="term" value="F:membrane insertase activity"/>
    <property type="evidence" value="ECO:0007669"/>
    <property type="project" value="InterPro"/>
</dbReference>
<sequence>MLPSRGVVRSVSAASRTQFASQLGATRGYATARIGNGKHIRTTTRLPIGSAHRATPLRNIAIAGPVVFGQIPSTNRTLSLWGSSSKKPEPVAAPPAQPAPVESAPTTIQSQATPDVAATAETANAANSSGGWSLWGWGSSSKPPAPAQVETVAQPAATEPVLSTAPLEQAAVVPPASGSAGGADPAAELSNILSSELDKYDSISSIPEQIGYLHTLGIDFGVGTTSMIQWVLEHVHVYSGLPWWGSILATSLLIRVCLWKPVMMGQEHSTRLNLLRQNEPGYNRAMEAWKDSMVNKDVVGGQAAKAAMKALEERHKVNKLMPFIGFVQIPIGFGMFRILRAMSDLPVPALETGGFGWISNLTVPDPWYILPFIGPLTMVATMRITNKHSNAQQQSAMKAISYVFVPLGFFVTCFMPAGLQWYFVTASVPGLLQTWLTFQPWFRRWVGLTPLPEPLAKAPAGSISPTSTGSAPGIFENMKKSLKDATEMATAKREDSKQRKAKETNEAEEAKLQAEYYESLRERMAELEKQMKRRP</sequence>
<evidence type="ECO:0000256" key="11">
    <source>
        <dbReference type="SAM" id="Phobius"/>
    </source>
</evidence>
<dbReference type="GO" id="GO:0005743">
    <property type="term" value="C:mitochondrial inner membrane"/>
    <property type="evidence" value="ECO:0007669"/>
    <property type="project" value="UniProtKB-SubCell"/>
</dbReference>
<evidence type="ECO:0000313" key="13">
    <source>
        <dbReference type="EMBL" id="PKS07217.1"/>
    </source>
</evidence>
<feature type="region of interest" description="Disordered" evidence="10">
    <location>
        <begin position="134"/>
        <end position="156"/>
    </location>
</feature>
<feature type="transmembrane region" description="Helical" evidence="11">
    <location>
        <begin position="241"/>
        <end position="258"/>
    </location>
</feature>
<dbReference type="CDD" id="cd20069">
    <property type="entry name" value="5TM_Oxa1-like"/>
    <property type="match status" value="1"/>
</dbReference>
<dbReference type="STRING" id="41688.A0A2N3N460"/>
<comment type="subcellular location">
    <subcellularLocation>
        <location evidence="9">Membrane</location>
        <topology evidence="9">Multi-pass membrane protein</topology>
    </subcellularLocation>
    <subcellularLocation>
        <location evidence="1">Mitochondrion inner membrane</location>
        <topology evidence="1">Multi-pass membrane protein</topology>
    </subcellularLocation>
</comment>
<name>A0A2N3N460_9PEZI</name>
<keyword evidence="6 11" id="KW-1133">Transmembrane helix</keyword>
<evidence type="ECO:0000256" key="5">
    <source>
        <dbReference type="ARBA" id="ARBA00022946"/>
    </source>
</evidence>
<feature type="region of interest" description="Disordered" evidence="10">
    <location>
        <begin position="79"/>
        <end position="110"/>
    </location>
</feature>
<evidence type="ECO:0000256" key="1">
    <source>
        <dbReference type="ARBA" id="ARBA00004448"/>
    </source>
</evidence>
<keyword evidence="3 9" id="KW-0812">Transmembrane</keyword>
<feature type="region of interest" description="Disordered" evidence="10">
    <location>
        <begin position="484"/>
        <end position="508"/>
    </location>
</feature>
<dbReference type="InterPro" id="IPR028055">
    <property type="entry name" value="YidC/Oxa/ALB_C"/>
</dbReference>
<evidence type="ECO:0000256" key="3">
    <source>
        <dbReference type="ARBA" id="ARBA00022692"/>
    </source>
</evidence>
<comment type="similarity">
    <text evidence="2 9">Belongs to the OXA1/ALB3/YidC family.</text>
</comment>
<dbReference type="AlphaFoldDB" id="A0A2N3N460"/>
<reference evidence="13 14" key="1">
    <citation type="journal article" date="2017" name="G3 (Bethesda)">
        <title>First Draft Genome Sequence of the Pathogenic Fungus Lomentospora prolificans (Formerly Scedosporium prolificans).</title>
        <authorList>
            <person name="Luo R."/>
            <person name="Zimin A."/>
            <person name="Workman R."/>
            <person name="Fan Y."/>
            <person name="Pertea G."/>
            <person name="Grossman N."/>
            <person name="Wear M.P."/>
            <person name="Jia B."/>
            <person name="Miller H."/>
            <person name="Casadevall A."/>
            <person name="Timp W."/>
            <person name="Zhang S.X."/>
            <person name="Salzberg S.L."/>
        </authorList>
    </citation>
    <scope>NUCLEOTIDE SEQUENCE [LARGE SCALE GENOMIC DNA]</scope>
    <source>
        <strain evidence="13 14">JHH-5317</strain>
    </source>
</reference>
<dbReference type="InParanoid" id="A0A2N3N460"/>
<proteinExistence type="inferred from homology"/>
<organism evidence="13 14">
    <name type="scientific">Lomentospora prolificans</name>
    <dbReference type="NCBI Taxonomy" id="41688"/>
    <lineage>
        <taxon>Eukaryota</taxon>
        <taxon>Fungi</taxon>
        <taxon>Dikarya</taxon>
        <taxon>Ascomycota</taxon>
        <taxon>Pezizomycotina</taxon>
        <taxon>Sordariomycetes</taxon>
        <taxon>Hypocreomycetidae</taxon>
        <taxon>Microascales</taxon>
        <taxon>Microascaceae</taxon>
        <taxon>Lomentospora</taxon>
    </lineage>
</organism>
<evidence type="ECO:0000256" key="7">
    <source>
        <dbReference type="ARBA" id="ARBA00023128"/>
    </source>
</evidence>
<evidence type="ECO:0000259" key="12">
    <source>
        <dbReference type="Pfam" id="PF02096"/>
    </source>
</evidence>
<protein>
    <recommendedName>
        <fullName evidence="12">Membrane insertase YidC/Oxa/ALB C-terminal domain-containing protein</fullName>
    </recommendedName>
</protein>
<keyword evidence="8 11" id="KW-0472">Membrane</keyword>
<keyword evidence="4" id="KW-0999">Mitochondrion inner membrane</keyword>
<dbReference type="InterPro" id="IPR001708">
    <property type="entry name" value="YidC/ALB3/OXA1/COX18"/>
</dbReference>
<dbReference type="Proteomes" id="UP000233524">
    <property type="component" value="Unassembled WGS sequence"/>
</dbReference>
<evidence type="ECO:0000256" key="6">
    <source>
        <dbReference type="ARBA" id="ARBA00022989"/>
    </source>
</evidence>
<comment type="caution">
    <text evidence="13">The sequence shown here is derived from an EMBL/GenBank/DDBJ whole genome shotgun (WGS) entry which is preliminary data.</text>
</comment>
<keyword evidence="5" id="KW-0809">Transit peptide</keyword>
<dbReference type="Pfam" id="PF02096">
    <property type="entry name" value="60KD_IMP"/>
    <property type="match status" value="1"/>
</dbReference>
<dbReference type="PANTHER" id="PTHR12428:SF66">
    <property type="entry name" value="MITOCHONDRIAL INNER MEMBRANE PROTEIN OXA1L"/>
    <property type="match status" value="1"/>
</dbReference>
<keyword evidence="7" id="KW-0496">Mitochondrion</keyword>
<dbReference type="OrthoDB" id="2148490at2759"/>
<evidence type="ECO:0000313" key="14">
    <source>
        <dbReference type="Proteomes" id="UP000233524"/>
    </source>
</evidence>
<gene>
    <name evidence="13" type="ORF">jhhlp_005819</name>
</gene>